<dbReference type="PANTHER" id="PTHR38099">
    <property type="entry name" value="LARGE RIBOSOMAL RNA SUBUNIT ACCUMULATION PROTEIN YCED"/>
    <property type="match status" value="1"/>
</dbReference>
<evidence type="ECO:0000313" key="6">
    <source>
        <dbReference type="EMBL" id="MDU0114766.1"/>
    </source>
</evidence>
<gene>
    <name evidence="6" type="primary">yceD</name>
    <name evidence="6" type="ORF">RT723_17565</name>
</gene>
<comment type="function">
    <text evidence="1">Plays a role in synthesis, processing and/or stability of 23S rRNA.</text>
</comment>
<evidence type="ECO:0000256" key="4">
    <source>
        <dbReference type="ARBA" id="ARBA00022517"/>
    </source>
</evidence>
<dbReference type="Pfam" id="PF02620">
    <property type="entry name" value="YceD"/>
    <property type="match status" value="1"/>
</dbReference>
<dbReference type="EMBL" id="JAWCUA010000010">
    <property type="protein sequence ID" value="MDU0114766.1"/>
    <property type="molecule type" value="Genomic_DNA"/>
</dbReference>
<dbReference type="Proteomes" id="UP001257914">
    <property type="component" value="Unassembled WGS sequence"/>
</dbReference>
<comment type="similarity">
    <text evidence="2">Belongs to the DUF177 domain family.</text>
</comment>
<accession>A0ABU3R508</accession>
<dbReference type="InterPro" id="IPR003772">
    <property type="entry name" value="YceD"/>
</dbReference>
<dbReference type="InterPro" id="IPR039255">
    <property type="entry name" value="YceD_bac"/>
</dbReference>
<keyword evidence="4" id="KW-0690">Ribosome biogenesis</keyword>
<evidence type="ECO:0000256" key="1">
    <source>
        <dbReference type="ARBA" id="ARBA00002868"/>
    </source>
</evidence>
<evidence type="ECO:0000256" key="5">
    <source>
        <dbReference type="ARBA" id="ARBA00031841"/>
    </source>
</evidence>
<dbReference type="RefSeq" id="WP_315948446.1">
    <property type="nucleotide sequence ID" value="NZ_JAWCUA010000010.1"/>
</dbReference>
<organism evidence="6 7">
    <name type="scientific">Psychrosphaera aquimarina</name>
    <dbReference type="NCBI Taxonomy" id="2044854"/>
    <lineage>
        <taxon>Bacteria</taxon>
        <taxon>Pseudomonadati</taxon>
        <taxon>Pseudomonadota</taxon>
        <taxon>Gammaproteobacteria</taxon>
        <taxon>Alteromonadales</taxon>
        <taxon>Pseudoalteromonadaceae</taxon>
        <taxon>Psychrosphaera</taxon>
    </lineage>
</organism>
<evidence type="ECO:0000256" key="3">
    <source>
        <dbReference type="ARBA" id="ARBA00015716"/>
    </source>
</evidence>
<proteinExistence type="inferred from homology"/>
<reference evidence="6 7" key="1">
    <citation type="submission" date="2023-10" db="EMBL/GenBank/DDBJ databases">
        <title>Psychrosphaera aquimaarina strain SW33 isolated from seawater.</title>
        <authorList>
            <person name="Bayburt H."/>
            <person name="Kim J.M."/>
            <person name="Choi B.J."/>
            <person name="Jeon C.O."/>
        </authorList>
    </citation>
    <scope>NUCLEOTIDE SEQUENCE [LARGE SCALE GENOMIC DNA]</scope>
    <source>
        <strain evidence="6 7">KCTC 52743</strain>
    </source>
</reference>
<evidence type="ECO:0000256" key="2">
    <source>
        <dbReference type="ARBA" id="ARBA00010740"/>
    </source>
</evidence>
<dbReference type="PANTHER" id="PTHR38099:SF1">
    <property type="entry name" value="LARGE RIBOSOMAL RNA SUBUNIT ACCUMULATION PROTEIN YCED"/>
    <property type="match status" value="1"/>
</dbReference>
<evidence type="ECO:0000313" key="7">
    <source>
        <dbReference type="Proteomes" id="UP001257914"/>
    </source>
</evidence>
<comment type="caution">
    <text evidence="6">The sequence shown here is derived from an EMBL/GenBank/DDBJ whole genome shotgun (WGS) entry which is preliminary data.</text>
</comment>
<name>A0ABU3R508_9GAMM</name>
<dbReference type="NCBIfam" id="NF008395">
    <property type="entry name" value="PRK11193.1"/>
    <property type="match status" value="1"/>
</dbReference>
<sequence length="191" mass="21071">MQKLKIPISINPANAALKRMTIDGIIVKGDLSRLAEVADVLDEYLDVTFECGIDPQNLVFVQGSTSVNLELSCQRCGGGIKTNVSAEFLYTPVRRAAKESEEPIPDAYEEIELNEEGEINLIQLVEDELMLALPIVAMHEPEDCSITEEDMTFGELAPEAMDEEKSNPFDILKKIKEIIKELGDGNGSSKK</sequence>
<protein>
    <recommendedName>
        <fullName evidence="3">Large ribosomal RNA subunit accumulation protein YceD</fullName>
    </recommendedName>
    <alternativeName>
        <fullName evidence="5">23S rRNA accumulation protein YceD</fullName>
    </alternativeName>
</protein>
<keyword evidence="7" id="KW-1185">Reference proteome</keyword>